<comment type="caution">
    <text evidence="7">The sequence shown here is derived from an EMBL/GenBank/DDBJ whole genome shotgun (WGS) entry which is preliminary data.</text>
</comment>
<dbReference type="PROSITE" id="PS50082">
    <property type="entry name" value="WD_REPEATS_2"/>
    <property type="match status" value="1"/>
</dbReference>
<dbReference type="InterPro" id="IPR001680">
    <property type="entry name" value="WD40_rpt"/>
</dbReference>
<evidence type="ECO:0000313" key="8">
    <source>
        <dbReference type="Proteomes" id="UP001470230"/>
    </source>
</evidence>
<dbReference type="PROSITE" id="PS00678">
    <property type="entry name" value="WD_REPEATS_1"/>
    <property type="match status" value="1"/>
</dbReference>
<dbReference type="InterPro" id="IPR036322">
    <property type="entry name" value="WD40_repeat_dom_sf"/>
</dbReference>
<evidence type="ECO:0000313" key="7">
    <source>
        <dbReference type="EMBL" id="KAK8888072.1"/>
    </source>
</evidence>
<proteinExistence type="predicted"/>
<gene>
    <name evidence="7" type="ORF">M9Y10_039132</name>
</gene>
<evidence type="ECO:0000256" key="2">
    <source>
        <dbReference type="ARBA" id="ARBA00022618"/>
    </source>
</evidence>
<evidence type="ECO:0008006" key="9">
    <source>
        <dbReference type="Google" id="ProtNLM"/>
    </source>
</evidence>
<dbReference type="PANTHER" id="PTHR19918:SF8">
    <property type="entry name" value="FI02843P"/>
    <property type="match status" value="1"/>
</dbReference>
<keyword evidence="8" id="KW-1185">Reference proteome</keyword>
<dbReference type="Proteomes" id="UP001470230">
    <property type="component" value="Unassembled WGS sequence"/>
</dbReference>
<dbReference type="SMART" id="SM00320">
    <property type="entry name" value="WD40"/>
    <property type="match status" value="4"/>
</dbReference>
<dbReference type="PROSITE" id="PS50294">
    <property type="entry name" value="WD_REPEATS_REGION"/>
    <property type="match status" value="1"/>
</dbReference>
<dbReference type="InterPro" id="IPR019775">
    <property type="entry name" value="WD40_repeat_CS"/>
</dbReference>
<evidence type="ECO:0000256" key="1">
    <source>
        <dbReference type="ARBA" id="ARBA00022574"/>
    </source>
</evidence>
<dbReference type="InterPro" id="IPR033010">
    <property type="entry name" value="Cdc20/Fizzy"/>
</dbReference>
<sequence length="418" mass="45991">MKNFRSPVNSPFSKMKECSSMQAINISSYPIGNGHKSPCTRDRFVGTYKSPKRCASVNENMMQELDGCGMLMGGSTTGTPKKVYKRPQATPKLLDAPDIATDFPEKLIDINQNNNSLAVALGSSIYIYKDNVGNVLMEGNTQINGVCWVGDDLAISGGGHIELWDVNKKTVFQSFRDHQDRAVAMSTFGNRFATGGADGLIYLYDLRVQNCQRMNAHPNYEVCALSWSLDGNTLASSGTDNYVNIIGRKNLRYRHNAPVQSLAWMNSGILITGERGDDGAIHSFHTRSDDPEKVAYSGSPVTGIAMTEQWGLIVSHFDSKGTWDIWSPDLSKKVTDFQGHRSGILNMSANADGSFVATISADESLCIWDLKPSVLTPIQSPRFVPNHYSPGYRNTPVSRLSPYQSNCLNNNSGYLDVR</sequence>
<dbReference type="Pfam" id="PF00400">
    <property type="entry name" value="WD40"/>
    <property type="match status" value="3"/>
</dbReference>
<accession>A0ABR2KB00</accession>
<protein>
    <recommendedName>
        <fullName evidence="9">Anaphase-promoting complex subunit 4 WD40 domain-containing protein</fullName>
    </recommendedName>
</protein>
<dbReference type="Gene3D" id="2.130.10.10">
    <property type="entry name" value="YVTN repeat-like/Quinoprotein amine dehydrogenase"/>
    <property type="match status" value="1"/>
</dbReference>
<keyword evidence="1 6" id="KW-0853">WD repeat</keyword>
<evidence type="ECO:0000256" key="4">
    <source>
        <dbReference type="ARBA" id="ARBA00022776"/>
    </source>
</evidence>
<evidence type="ECO:0000256" key="5">
    <source>
        <dbReference type="ARBA" id="ARBA00023306"/>
    </source>
</evidence>
<reference evidence="7 8" key="1">
    <citation type="submission" date="2024-04" db="EMBL/GenBank/DDBJ databases">
        <title>Tritrichomonas musculus Genome.</title>
        <authorList>
            <person name="Alves-Ferreira E."/>
            <person name="Grigg M."/>
            <person name="Lorenzi H."/>
            <person name="Galac M."/>
        </authorList>
    </citation>
    <scope>NUCLEOTIDE SEQUENCE [LARGE SCALE GENOMIC DNA]</scope>
    <source>
        <strain evidence="7 8">EAF2021</strain>
    </source>
</reference>
<dbReference type="SUPFAM" id="SSF50978">
    <property type="entry name" value="WD40 repeat-like"/>
    <property type="match status" value="1"/>
</dbReference>
<organism evidence="7 8">
    <name type="scientific">Tritrichomonas musculus</name>
    <dbReference type="NCBI Taxonomy" id="1915356"/>
    <lineage>
        <taxon>Eukaryota</taxon>
        <taxon>Metamonada</taxon>
        <taxon>Parabasalia</taxon>
        <taxon>Tritrichomonadida</taxon>
        <taxon>Tritrichomonadidae</taxon>
        <taxon>Tritrichomonas</taxon>
    </lineage>
</organism>
<dbReference type="EMBL" id="JAPFFF010000006">
    <property type="protein sequence ID" value="KAK8888072.1"/>
    <property type="molecule type" value="Genomic_DNA"/>
</dbReference>
<evidence type="ECO:0000256" key="3">
    <source>
        <dbReference type="ARBA" id="ARBA00022737"/>
    </source>
</evidence>
<evidence type="ECO:0000256" key="6">
    <source>
        <dbReference type="PROSITE-ProRule" id="PRU00221"/>
    </source>
</evidence>
<keyword evidence="3" id="KW-0677">Repeat</keyword>
<keyword evidence="4" id="KW-0498">Mitosis</keyword>
<feature type="repeat" description="WD" evidence="6">
    <location>
        <begin position="337"/>
        <end position="371"/>
    </location>
</feature>
<keyword evidence="5" id="KW-0131">Cell cycle</keyword>
<dbReference type="PANTHER" id="PTHR19918">
    <property type="entry name" value="CELL DIVISION CYCLE 20 CDC20 FIZZY -RELATED"/>
    <property type="match status" value="1"/>
</dbReference>
<name>A0ABR2KB00_9EUKA</name>
<dbReference type="InterPro" id="IPR015943">
    <property type="entry name" value="WD40/YVTN_repeat-like_dom_sf"/>
</dbReference>
<keyword evidence="2" id="KW-0132">Cell division</keyword>